<feature type="region of interest" description="Disordered" evidence="1">
    <location>
        <begin position="128"/>
        <end position="175"/>
    </location>
</feature>
<dbReference type="Pfam" id="PF11445">
    <property type="entry name" value="DUF2894"/>
    <property type="match status" value="1"/>
</dbReference>
<name>A0A937D8C2_9BURK</name>
<keyword evidence="3" id="KW-1185">Reference proteome</keyword>
<evidence type="ECO:0000313" key="2">
    <source>
        <dbReference type="EMBL" id="MBL0422903.1"/>
    </source>
</evidence>
<protein>
    <submittedName>
        <fullName evidence="2">DUF2894 domain-containing protein</fullName>
    </submittedName>
</protein>
<evidence type="ECO:0000313" key="3">
    <source>
        <dbReference type="Proteomes" id="UP000613011"/>
    </source>
</evidence>
<gene>
    <name evidence="2" type="ORF">JI739_21385</name>
</gene>
<reference evidence="2" key="1">
    <citation type="submission" date="2021-01" db="EMBL/GenBank/DDBJ databases">
        <title>Ramlibacter sp. strain AW1 16S ribosomal RNA gene Genome sequencing and assembly.</title>
        <authorList>
            <person name="Kang M."/>
        </authorList>
    </citation>
    <scope>NUCLEOTIDE SEQUENCE</scope>
    <source>
        <strain evidence="2">AW1</strain>
    </source>
</reference>
<feature type="region of interest" description="Disordered" evidence="1">
    <location>
        <begin position="215"/>
        <end position="236"/>
    </location>
</feature>
<sequence length="236" mass="26594">MSRTAAERLEPLRASGGWRVDPVRWRYLEALARRIDEQPSPAVRGLLDQRLQDALQDFTHRVGAARQQADDTAARLSAHGTLLAREARRLRAAGDTRALLRLLQDAQASSRAGAPLQELNQYIRQVRATDEADPRSPSQRPELASVQRFRQDWTRSRAQAQVERAASRRPANAGPLNSHALVLQSLALMRELSPEYLRHFLLHVESLQWLEDARQRHVPPAGGKPAARKGRSGRKR</sequence>
<organism evidence="2 3">
    <name type="scientific">Ramlibacter aurantiacus</name>
    <dbReference type="NCBI Taxonomy" id="2801330"/>
    <lineage>
        <taxon>Bacteria</taxon>
        <taxon>Pseudomonadati</taxon>
        <taxon>Pseudomonadota</taxon>
        <taxon>Betaproteobacteria</taxon>
        <taxon>Burkholderiales</taxon>
        <taxon>Comamonadaceae</taxon>
        <taxon>Ramlibacter</taxon>
    </lineage>
</organism>
<dbReference type="AlphaFoldDB" id="A0A937D8C2"/>
<comment type="caution">
    <text evidence="2">The sequence shown here is derived from an EMBL/GenBank/DDBJ whole genome shotgun (WGS) entry which is preliminary data.</text>
</comment>
<dbReference type="EMBL" id="JAEQNA010000010">
    <property type="protein sequence ID" value="MBL0422903.1"/>
    <property type="molecule type" value="Genomic_DNA"/>
</dbReference>
<dbReference type="RefSeq" id="WP_201686038.1">
    <property type="nucleotide sequence ID" value="NZ_JAEQNA010000010.1"/>
</dbReference>
<accession>A0A937D8C2</accession>
<evidence type="ECO:0000256" key="1">
    <source>
        <dbReference type="SAM" id="MobiDB-lite"/>
    </source>
</evidence>
<dbReference type="Proteomes" id="UP000613011">
    <property type="component" value="Unassembled WGS sequence"/>
</dbReference>
<feature type="compositionally biased region" description="Basic residues" evidence="1">
    <location>
        <begin position="226"/>
        <end position="236"/>
    </location>
</feature>
<proteinExistence type="predicted"/>
<dbReference type="InterPro" id="IPR021549">
    <property type="entry name" value="DUF2894"/>
</dbReference>